<reference evidence="2" key="2">
    <citation type="submission" date="2015-01" db="EMBL/GenBank/DDBJ databases">
        <title>Evolutionary Origins and Diversification of the Mycorrhizal Mutualists.</title>
        <authorList>
            <consortium name="DOE Joint Genome Institute"/>
            <consortium name="Mycorrhizal Genomics Consortium"/>
            <person name="Kohler A."/>
            <person name="Kuo A."/>
            <person name="Nagy L.G."/>
            <person name="Floudas D."/>
            <person name="Copeland A."/>
            <person name="Barry K.W."/>
            <person name="Cichocki N."/>
            <person name="Veneault-Fourrey C."/>
            <person name="LaButti K."/>
            <person name="Lindquist E.A."/>
            <person name="Lipzen A."/>
            <person name="Lundell T."/>
            <person name="Morin E."/>
            <person name="Murat C."/>
            <person name="Riley R."/>
            <person name="Ohm R."/>
            <person name="Sun H."/>
            <person name="Tunlid A."/>
            <person name="Henrissat B."/>
            <person name="Grigoriev I.V."/>
            <person name="Hibbett D.S."/>
            <person name="Martin F."/>
        </authorList>
    </citation>
    <scope>NUCLEOTIDE SEQUENCE [LARGE SCALE GENOMIC DNA]</scope>
    <source>
        <strain evidence="2">Foug A</strain>
    </source>
</reference>
<sequence>MSLLWHNRCCTFHGRSRGMLAEQTSTIHQAKSRLMEFAQFAPTMPTQPKGDNHFFKKILSCIRGPPSKQPSCQCRQGLETFGGKVKSCGL</sequence>
<evidence type="ECO:0000313" key="1">
    <source>
        <dbReference type="EMBL" id="KIM65507.1"/>
    </source>
</evidence>
<proteinExistence type="predicted"/>
<organism evidence="1 2">
    <name type="scientific">Scleroderma citrinum Foug A</name>
    <dbReference type="NCBI Taxonomy" id="1036808"/>
    <lineage>
        <taxon>Eukaryota</taxon>
        <taxon>Fungi</taxon>
        <taxon>Dikarya</taxon>
        <taxon>Basidiomycota</taxon>
        <taxon>Agaricomycotina</taxon>
        <taxon>Agaricomycetes</taxon>
        <taxon>Agaricomycetidae</taxon>
        <taxon>Boletales</taxon>
        <taxon>Sclerodermatineae</taxon>
        <taxon>Sclerodermataceae</taxon>
        <taxon>Scleroderma</taxon>
    </lineage>
</organism>
<dbReference type="EMBL" id="KN822022">
    <property type="protein sequence ID" value="KIM65507.1"/>
    <property type="molecule type" value="Genomic_DNA"/>
</dbReference>
<evidence type="ECO:0000313" key="2">
    <source>
        <dbReference type="Proteomes" id="UP000053989"/>
    </source>
</evidence>
<gene>
    <name evidence="1" type="ORF">SCLCIDRAFT_471939</name>
</gene>
<name>A0A0C3AKM9_9AGAM</name>
<accession>A0A0C3AKM9</accession>
<dbReference type="InParanoid" id="A0A0C3AKM9"/>
<keyword evidence="2" id="KW-1185">Reference proteome</keyword>
<reference evidence="1 2" key="1">
    <citation type="submission" date="2014-04" db="EMBL/GenBank/DDBJ databases">
        <authorList>
            <consortium name="DOE Joint Genome Institute"/>
            <person name="Kuo A."/>
            <person name="Kohler A."/>
            <person name="Nagy L.G."/>
            <person name="Floudas D."/>
            <person name="Copeland A."/>
            <person name="Barry K.W."/>
            <person name="Cichocki N."/>
            <person name="Veneault-Fourrey C."/>
            <person name="LaButti K."/>
            <person name="Lindquist E.A."/>
            <person name="Lipzen A."/>
            <person name="Lundell T."/>
            <person name="Morin E."/>
            <person name="Murat C."/>
            <person name="Sun H."/>
            <person name="Tunlid A."/>
            <person name="Henrissat B."/>
            <person name="Grigoriev I.V."/>
            <person name="Hibbett D.S."/>
            <person name="Martin F."/>
            <person name="Nordberg H.P."/>
            <person name="Cantor M.N."/>
            <person name="Hua S.X."/>
        </authorList>
    </citation>
    <scope>NUCLEOTIDE SEQUENCE [LARGE SCALE GENOMIC DNA]</scope>
    <source>
        <strain evidence="1 2">Foug A</strain>
    </source>
</reference>
<dbReference type="HOGENOM" id="CLU_2442151_0_0_1"/>
<dbReference type="Proteomes" id="UP000053989">
    <property type="component" value="Unassembled WGS sequence"/>
</dbReference>
<dbReference type="AlphaFoldDB" id="A0A0C3AKM9"/>
<protein>
    <submittedName>
        <fullName evidence="1">Uncharacterized protein</fullName>
    </submittedName>
</protein>